<dbReference type="InterPro" id="IPR036514">
    <property type="entry name" value="SGNH_hydro_sf"/>
</dbReference>
<gene>
    <name evidence="1" type="ORF">CA13_15960</name>
</gene>
<comment type="caution">
    <text evidence="1">The sequence shown here is derived from an EMBL/GenBank/DDBJ whole genome shotgun (WGS) entry which is preliminary data.</text>
</comment>
<evidence type="ECO:0008006" key="3">
    <source>
        <dbReference type="Google" id="ProtNLM"/>
    </source>
</evidence>
<keyword evidence="2" id="KW-1185">Reference proteome</keyword>
<sequence>MIMAYKIKAYQIVTAFLLSIFVACNMGLAQEPSNANPKTLHVLFIGNSYTARHNLAQVVKAMSEAANAELSFLPTQVIYGGQTLKAHWRLGTQHIINRHCVNREQVAATIAELKTASEEDPTFKHASGGLTRMRSLLQEIENGTLDRTKWDLVVLQSYRDDLQGAQSSYMRFAPKFAELAKAQDARVLLYETTPSTQNQFPITQHQEPSAVLEKARQIAKLATQIDASVAPMSYVALQCQTSNPQVTLRFENDPHLNQTMAYLTACTIYAAIYDRSPEGVAIDSVTDIRFLNNDRDSGKDRDGKPIKKVFSKQEQAFLQTTAWRALQEFKKKFQPQ</sequence>
<evidence type="ECO:0000313" key="2">
    <source>
        <dbReference type="Proteomes" id="UP000315010"/>
    </source>
</evidence>
<dbReference type="Proteomes" id="UP000315010">
    <property type="component" value="Unassembled WGS sequence"/>
</dbReference>
<evidence type="ECO:0000313" key="1">
    <source>
        <dbReference type="EMBL" id="TWT80183.1"/>
    </source>
</evidence>
<organism evidence="1 2">
    <name type="scientific">Novipirellula herctigrandis</name>
    <dbReference type="NCBI Taxonomy" id="2527986"/>
    <lineage>
        <taxon>Bacteria</taxon>
        <taxon>Pseudomonadati</taxon>
        <taxon>Planctomycetota</taxon>
        <taxon>Planctomycetia</taxon>
        <taxon>Pirellulales</taxon>
        <taxon>Pirellulaceae</taxon>
        <taxon>Novipirellula</taxon>
    </lineage>
</organism>
<dbReference type="SUPFAM" id="SSF52266">
    <property type="entry name" value="SGNH hydrolase"/>
    <property type="match status" value="1"/>
</dbReference>
<accession>A0A5C5Z0G1</accession>
<proteinExistence type="predicted"/>
<reference evidence="1 2" key="1">
    <citation type="submission" date="2019-02" db="EMBL/GenBank/DDBJ databases">
        <title>Deep-cultivation of Planctomycetes and their phenomic and genomic characterization uncovers novel biology.</title>
        <authorList>
            <person name="Wiegand S."/>
            <person name="Jogler M."/>
            <person name="Boedeker C."/>
            <person name="Pinto D."/>
            <person name="Vollmers J."/>
            <person name="Rivas-Marin E."/>
            <person name="Kohn T."/>
            <person name="Peeters S.H."/>
            <person name="Heuer A."/>
            <person name="Rast P."/>
            <person name="Oberbeckmann S."/>
            <person name="Bunk B."/>
            <person name="Jeske O."/>
            <person name="Meyerdierks A."/>
            <person name="Storesund J.E."/>
            <person name="Kallscheuer N."/>
            <person name="Luecker S."/>
            <person name="Lage O.M."/>
            <person name="Pohl T."/>
            <person name="Merkel B.J."/>
            <person name="Hornburger P."/>
            <person name="Mueller R.-W."/>
            <person name="Bruemmer F."/>
            <person name="Labrenz M."/>
            <person name="Spormann A.M."/>
            <person name="Op Den Camp H."/>
            <person name="Overmann J."/>
            <person name="Amann R."/>
            <person name="Jetten M.S.M."/>
            <person name="Mascher T."/>
            <person name="Medema M.H."/>
            <person name="Devos D.P."/>
            <person name="Kaster A.-K."/>
            <person name="Ovreas L."/>
            <person name="Rohde M."/>
            <person name="Galperin M.Y."/>
            <person name="Jogler C."/>
        </authorList>
    </citation>
    <scope>NUCLEOTIDE SEQUENCE [LARGE SCALE GENOMIC DNA]</scope>
    <source>
        <strain evidence="1 2">CA13</strain>
    </source>
</reference>
<dbReference type="GO" id="GO:0016788">
    <property type="term" value="F:hydrolase activity, acting on ester bonds"/>
    <property type="evidence" value="ECO:0007669"/>
    <property type="project" value="UniProtKB-ARBA"/>
</dbReference>
<protein>
    <recommendedName>
        <fullName evidence="3">SGNH/GDSL hydrolase family protein</fullName>
    </recommendedName>
</protein>
<dbReference type="EMBL" id="SJPJ01000001">
    <property type="protein sequence ID" value="TWT80183.1"/>
    <property type="molecule type" value="Genomic_DNA"/>
</dbReference>
<dbReference type="Gene3D" id="3.40.50.1110">
    <property type="entry name" value="SGNH hydrolase"/>
    <property type="match status" value="1"/>
</dbReference>
<dbReference type="AlphaFoldDB" id="A0A5C5Z0G1"/>
<dbReference type="PROSITE" id="PS51257">
    <property type="entry name" value="PROKAR_LIPOPROTEIN"/>
    <property type="match status" value="1"/>
</dbReference>
<name>A0A5C5Z0G1_9BACT</name>